<dbReference type="OrthoDB" id="5465469at2"/>
<reference evidence="1" key="2">
    <citation type="submission" date="2012-09" db="EMBL/GenBank/DDBJ databases">
        <title>The complete sequence of Psychroflexus torquis an extreme psychrophile from sea-ice that is stimulated by light.</title>
        <authorList>
            <person name="Feng S."/>
            <person name="Powell S.M."/>
            <person name="Bowman J.P."/>
        </authorList>
    </citation>
    <scope>NUCLEOTIDE SEQUENCE [LARGE SCALE GENOMIC DNA]</scope>
    <source>
        <strain evidence="1">ATCC 700755</strain>
    </source>
</reference>
<dbReference type="eggNOG" id="COG0463">
    <property type="taxonomic scope" value="Bacteria"/>
</dbReference>
<sequence length="290" mass="33249">MVKTLKQKLVTIRNFLIFKKYDFLAKVNKTPFRVNPEANFVVSIASYPKRDPLLTAVYEALKRQNSLPKKWILVLSEEDYPQGLPKHLIKLENLGLEILWVKDNPYAVKKLIPVIEKYPHFSIITLDDDIIYHPNLLEGLITEAKKSPNSVIGYVGKAMLKKDSKVHMYYREKLPASKTTPSEQVYLIGWGGIYYPPKSLDERVLHMEAVHRIVPGRGSDFWFWAAAHAVDTKQLCLGVPTSYNLGIAIPQNNETKPKDQPGTEVILERFQMAIDYFSIQEKLLSILPDK</sequence>
<dbReference type="STRING" id="313595.P700755_001630"/>
<protein>
    <submittedName>
        <fullName evidence="1">Glycosyltransferase</fullName>
    </submittedName>
</protein>
<gene>
    <name evidence="1" type="ordered locus">P700755_001630</name>
</gene>
<accession>K4ID65</accession>
<dbReference type="GO" id="GO:0016740">
    <property type="term" value="F:transferase activity"/>
    <property type="evidence" value="ECO:0007669"/>
    <property type="project" value="UniProtKB-KW"/>
</dbReference>
<keyword evidence="2" id="KW-1185">Reference proteome</keyword>
<dbReference type="Proteomes" id="UP000008514">
    <property type="component" value="Chromosome"/>
</dbReference>
<dbReference type="EMBL" id="CP003879">
    <property type="protein sequence ID" value="AFU68497.1"/>
    <property type="molecule type" value="Genomic_DNA"/>
</dbReference>
<dbReference type="RefSeq" id="WP_015024094.1">
    <property type="nucleotide sequence ID" value="NC_018721.1"/>
</dbReference>
<name>K4ID65_PSYTT</name>
<dbReference type="SUPFAM" id="SSF53448">
    <property type="entry name" value="Nucleotide-diphospho-sugar transferases"/>
    <property type="match status" value="1"/>
</dbReference>
<dbReference type="InterPro" id="IPR029044">
    <property type="entry name" value="Nucleotide-diphossugar_trans"/>
</dbReference>
<evidence type="ECO:0000313" key="1">
    <source>
        <dbReference type="EMBL" id="AFU68497.1"/>
    </source>
</evidence>
<reference evidence="1" key="1">
    <citation type="submission" date="2006-03" db="EMBL/GenBank/DDBJ databases">
        <authorList>
            <person name="Bowman J."/>
            <person name="Ferriera S."/>
            <person name="Johnson J."/>
            <person name="Kravitz S."/>
            <person name="Halpern A."/>
            <person name="Remington K."/>
            <person name="Beeson K."/>
            <person name="Tran B."/>
            <person name="Rogers Y.-H."/>
            <person name="Friedman R."/>
            <person name="Venter J.C."/>
        </authorList>
    </citation>
    <scope>NUCLEOTIDE SEQUENCE [LARGE SCALE GENOMIC DNA]</scope>
    <source>
        <strain evidence="1">ATCC 700755</strain>
    </source>
</reference>
<dbReference type="HOGENOM" id="CLU_959325_0_0_10"/>
<evidence type="ECO:0000313" key="2">
    <source>
        <dbReference type="Proteomes" id="UP000008514"/>
    </source>
</evidence>
<dbReference type="AlphaFoldDB" id="K4ID65"/>
<proteinExistence type="predicted"/>
<organism evidence="1 2">
    <name type="scientific">Psychroflexus torquis (strain ATCC 700755 / CIP 106069 / ACAM 623)</name>
    <dbReference type="NCBI Taxonomy" id="313595"/>
    <lineage>
        <taxon>Bacteria</taxon>
        <taxon>Pseudomonadati</taxon>
        <taxon>Bacteroidota</taxon>
        <taxon>Flavobacteriia</taxon>
        <taxon>Flavobacteriales</taxon>
        <taxon>Flavobacteriaceae</taxon>
        <taxon>Psychroflexus</taxon>
    </lineage>
</organism>
<dbReference type="KEGG" id="ptq:P700755_001630"/>